<dbReference type="EMBL" id="JALGBI010000001">
    <property type="protein sequence ID" value="MCJ0764514.1"/>
    <property type="molecule type" value="Genomic_DNA"/>
</dbReference>
<protein>
    <submittedName>
        <fullName evidence="1">Uncharacterized protein</fullName>
    </submittedName>
</protein>
<dbReference type="AlphaFoldDB" id="A0A9X1VWE0"/>
<proteinExistence type="predicted"/>
<name>A0A9X1VWE0_9BURK</name>
<sequence length="64" mass="7058">MQHESIPITVYLTDEQAQAFAQFLKRVGLDDYRGLAVDQQEAYVMRSAGEAVRAGLALAGYAPR</sequence>
<dbReference type="InterPro" id="IPR056123">
    <property type="entry name" value="DUF7706"/>
</dbReference>
<evidence type="ECO:0000313" key="1">
    <source>
        <dbReference type="EMBL" id="MCJ0764514.1"/>
    </source>
</evidence>
<gene>
    <name evidence="1" type="ORF">MMF98_14950</name>
    <name evidence="2" type="ORF">MMF98_14990</name>
</gene>
<dbReference type="RefSeq" id="WP_243307170.1">
    <property type="nucleotide sequence ID" value="NZ_JALGBI010000001.1"/>
</dbReference>
<dbReference type="Proteomes" id="UP001139447">
    <property type="component" value="Unassembled WGS sequence"/>
</dbReference>
<keyword evidence="3" id="KW-1185">Reference proteome</keyword>
<comment type="caution">
    <text evidence="1">The sequence shown here is derived from an EMBL/GenBank/DDBJ whole genome shotgun (WGS) entry which is preliminary data.</text>
</comment>
<dbReference type="EMBL" id="JALGBI010000001">
    <property type="protein sequence ID" value="MCJ0764522.1"/>
    <property type="molecule type" value="Genomic_DNA"/>
</dbReference>
<evidence type="ECO:0000313" key="3">
    <source>
        <dbReference type="Proteomes" id="UP001139447"/>
    </source>
</evidence>
<organism evidence="1 3">
    <name type="scientific">Variovorax terrae</name>
    <dbReference type="NCBI Taxonomy" id="2923278"/>
    <lineage>
        <taxon>Bacteria</taxon>
        <taxon>Pseudomonadati</taxon>
        <taxon>Pseudomonadota</taxon>
        <taxon>Betaproteobacteria</taxon>
        <taxon>Burkholderiales</taxon>
        <taxon>Comamonadaceae</taxon>
        <taxon>Variovorax</taxon>
    </lineage>
</organism>
<dbReference type="Pfam" id="PF24806">
    <property type="entry name" value="DUF7706"/>
    <property type="match status" value="1"/>
</dbReference>
<reference evidence="1" key="1">
    <citation type="submission" date="2022-03" db="EMBL/GenBank/DDBJ databases">
        <authorList>
            <person name="Woo C.Y."/>
        </authorList>
    </citation>
    <scope>NUCLEOTIDE SEQUENCE</scope>
    <source>
        <strain evidence="1">CYS-02</strain>
    </source>
</reference>
<accession>A0A9X1VWE0</accession>
<evidence type="ECO:0000313" key="2">
    <source>
        <dbReference type="EMBL" id="MCJ0764522.1"/>
    </source>
</evidence>